<evidence type="ECO:0000256" key="1">
    <source>
        <dbReference type="SAM" id="Phobius"/>
    </source>
</evidence>
<feature type="domain" description="VWFA" evidence="2">
    <location>
        <begin position="443"/>
        <end position="627"/>
    </location>
</feature>
<organism evidence="3 4">
    <name type="scientific">Actinomadura spongiicola</name>
    <dbReference type="NCBI Taxonomy" id="2303421"/>
    <lineage>
        <taxon>Bacteria</taxon>
        <taxon>Bacillati</taxon>
        <taxon>Actinomycetota</taxon>
        <taxon>Actinomycetes</taxon>
        <taxon>Streptosporangiales</taxon>
        <taxon>Thermomonosporaceae</taxon>
        <taxon>Actinomadura</taxon>
    </lineage>
</organism>
<keyword evidence="1" id="KW-0812">Transmembrane</keyword>
<feature type="transmembrane region" description="Helical" evidence="1">
    <location>
        <begin position="45"/>
        <end position="64"/>
    </location>
</feature>
<evidence type="ECO:0000313" key="3">
    <source>
        <dbReference type="EMBL" id="RFS81075.1"/>
    </source>
</evidence>
<evidence type="ECO:0000313" key="4">
    <source>
        <dbReference type="Proteomes" id="UP000262882"/>
    </source>
</evidence>
<dbReference type="InterPro" id="IPR036465">
    <property type="entry name" value="vWFA_dom_sf"/>
</dbReference>
<sequence length="627" mass="66526">MSFGPPLGKPPWSEHVREIWLPLLGVAVPASAALAGAYGVERLPLFFIGCVAALLFVDGVLYAIDVRGLRPPQVRHGLGGAGVVLRAGFAAFTGAAVAVVLFAGWTTVPRAVSWGDEGCRPPAEVPVMAAPENIDAVDAQADLYAEHEAAQDADRCAPVRVTVFEAPPPGELEAAFTGMWDLAERPHPKVWVPGTRAAVSLATGVPLRDLRPDGMWIRSRGGSPARLRTDGSFGTPSPLVLAASQRVVESLGLTGAGSVSWDSLLGRTTRLVLPRPERTESGLAGVFALFSGSLGGDGAAQARRRQLFNMIDRDGGVPDDPGESLCRLRELDTDGSTIAVAFVPLTSVEKYNSGQPCGVSVLPREEHLATLRPSGWTPAIDRPIVQVRWGGEDEEGNRFADGFGDWLARHGPPPAKGPAGSTLMPEHLIQGRNLMAEARRPISIEFLLDYSATMNGRTRGGTRLTNALTIIDNALTRFGRGDRVGLWRFPGGATGRAPAMLVPHAPADGPQTMRIRTKLDELRRADAGTTPLYHAITAVAGHGTGRRTLVVLTDGENDDPAGDDLSTQRRLRDALDDADSPDVYVLALTGAGCANDLVALEATLPKFHCVDGKRTADAMLDALFSKL</sequence>
<dbReference type="SUPFAM" id="SSF53300">
    <property type="entry name" value="vWA-like"/>
    <property type="match status" value="1"/>
</dbReference>
<dbReference type="SMART" id="SM00327">
    <property type="entry name" value="VWA"/>
    <property type="match status" value="1"/>
</dbReference>
<comment type="caution">
    <text evidence="3">The sequence shown here is derived from an EMBL/GenBank/DDBJ whole genome shotgun (WGS) entry which is preliminary data.</text>
</comment>
<proteinExistence type="predicted"/>
<dbReference type="OrthoDB" id="491589at2"/>
<feature type="transmembrane region" description="Helical" evidence="1">
    <location>
        <begin position="84"/>
        <end position="105"/>
    </location>
</feature>
<dbReference type="EMBL" id="QVNQ01000016">
    <property type="protein sequence ID" value="RFS81075.1"/>
    <property type="molecule type" value="Genomic_DNA"/>
</dbReference>
<keyword evidence="1" id="KW-1133">Transmembrane helix</keyword>
<dbReference type="AlphaFoldDB" id="A0A372G6R3"/>
<dbReference type="RefSeq" id="WP_117404941.1">
    <property type="nucleotide sequence ID" value="NZ_QVNQ01000016.1"/>
</dbReference>
<accession>A0A372G6R3</accession>
<reference evidence="3 4" key="1">
    <citation type="submission" date="2018-08" db="EMBL/GenBank/DDBJ databases">
        <title>Actinomadura spongicola sp. nov., isolated from marine sponge Leucetta chagosensis.</title>
        <authorList>
            <person name="Li L."/>
            <person name="Lin H.W."/>
        </authorList>
    </citation>
    <scope>NUCLEOTIDE SEQUENCE [LARGE SCALE GENOMIC DNA]</scope>
    <source>
        <strain evidence="3 4">LHW52907</strain>
    </source>
</reference>
<gene>
    <name evidence="3" type="ORF">D0T12_33470</name>
</gene>
<protein>
    <submittedName>
        <fullName evidence="3">VWA domain-containing protein</fullName>
    </submittedName>
</protein>
<dbReference type="Proteomes" id="UP000262882">
    <property type="component" value="Unassembled WGS sequence"/>
</dbReference>
<keyword evidence="4" id="KW-1185">Reference proteome</keyword>
<evidence type="ECO:0000259" key="2">
    <source>
        <dbReference type="PROSITE" id="PS50234"/>
    </source>
</evidence>
<name>A0A372G6R3_9ACTN</name>
<dbReference type="Gene3D" id="3.40.50.410">
    <property type="entry name" value="von Willebrand factor, type A domain"/>
    <property type="match status" value="1"/>
</dbReference>
<dbReference type="PROSITE" id="PS50234">
    <property type="entry name" value="VWFA"/>
    <property type="match status" value="1"/>
</dbReference>
<keyword evidence="1" id="KW-0472">Membrane</keyword>
<dbReference type="InterPro" id="IPR002035">
    <property type="entry name" value="VWF_A"/>
</dbReference>